<name>A0A061S1T1_9CHLO</name>
<feature type="non-terminal residue" evidence="1">
    <location>
        <position position="1"/>
    </location>
</feature>
<reference evidence="1" key="1">
    <citation type="submission" date="2014-05" db="EMBL/GenBank/DDBJ databases">
        <title>The transcriptome of the halophilic microalga Tetraselmis sp. GSL018 isolated from the Great Salt Lake, Utah.</title>
        <authorList>
            <person name="Jinkerson R.E."/>
            <person name="D'Adamo S."/>
            <person name="Posewitz M.C."/>
        </authorList>
    </citation>
    <scope>NUCLEOTIDE SEQUENCE</scope>
    <source>
        <strain evidence="1">GSL018</strain>
    </source>
</reference>
<dbReference type="EMBL" id="GBEZ01008668">
    <property type="protein sequence ID" value="JAC76885.1"/>
    <property type="molecule type" value="Transcribed_RNA"/>
</dbReference>
<proteinExistence type="predicted"/>
<accession>A0A061S1T1</accession>
<evidence type="ECO:0000313" key="1">
    <source>
        <dbReference type="EMBL" id="JAC76885.1"/>
    </source>
</evidence>
<organism evidence="1">
    <name type="scientific">Tetraselmis sp. GSL018</name>
    <dbReference type="NCBI Taxonomy" id="582737"/>
    <lineage>
        <taxon>Eukaryota</taxon>
        <taxon>Viridiplantae</taxon>
        <taxon>Chlorophyta</taxon>
        <taxon>core chlorophytes</taxon>
        <taxon>Chlorodendrophyceae</taxon>
        <taxon>Chlorodendrales</taxon>
        <taxon>Chlorodendraceae</taxon>
        <taxon>Tetraselmis</taxon>
    </lineage>
</organism>
<dbReference type="AlphaFoldDB" id="A0A061S1T1"/>
<gene>
    <name evidence="1" type="ORF">TSPGSL018_19012</name>
</gene>
<protein>
    <submittedName>
        <fullName evidence="1">Uncharacterized protein</fullName>
    </submittedName>
</protein>
<sequence length="71" mass="8038">LYNAFLEWSIPTSGLQDSFRLTATGKVFWRESAMSAVPRTVTSMQTDGALKRVSDNLLDQKTLDVLIKDRF</sequence>